<sequence>MRRGWGMDPIVAAAGTALVSAMATDAWLQARTATVAMWRRIRPDHADGVGAELDVLRTQVLAARDADDEDTEQALAGAWRMHFQQFLADDPGLAAELRLLLDDHLGPVLSDTERTRVASVVMKAETHDNSRVYMSGRDQHITGA</sequence>
<evidence type="ECO:0000313" key="1">
    <source>
        <dbReference type="EMBL" id="GGV85406.1"/>
    </source>
</evidence>
<proteinExistence type="predicted"/>
<accession>A0ABQ2VZA5</accession>
<dbReference type="Proteomes" id="UP000660675">
    <property type="component" value="Unassembled WGS sequence"/>
</dbReference>
<organism evidence="1 2">
    <name type="scientific">Streptomyces gelaticus</name>
    <dbReference type="NCBI Taxonomy" id="285446"/>
    <lineage>
        <taxon>Bacteria</taxon>
        <taxon>Bacillati</taxon>
        <taxon>Actinomycetota</taxon>
        <taxon>Actinomycetes</taxon>
        <taxon>Kitasatosporales</taxon>
        <taxon>Streptomycetaceae</taxon>
        <taxon>Streptomyces</taxon>
    </lineage>
</organism>
<comment type="caution">
    <text evidence="1">The sequence shown here is derived from an EMBL/GenBank/DDBJ whole genome shotgun (WGS) entry which is preliminary data.</text>
</comment>
<protein>
    <submittedName>
        <fullName evidence="1">Uncharacterized protein</fullName>
    </submittedName>
</protein>
<evidence type="ECO:0000313" key="2">
    <source>
        <dbReference type="Proteomes" id="UP000660675"/>
    </source>
</evidence>
<keyword evidence="2" id="KW-1185">Reference proteome</keyword>
<name>A0ABQ2VZA5_9ACTN</name>
<gene>
    <name evidence="1" type="ORF">GCM10015535_31950</name>
</gene>
<reference evidence="2" key="1">
    <citation type="journal article" date="2019" name="Int. J. Syst. Evol. Microbiol.">
        <title>The Global Catalogue of Microorganisms (GCM) 10K type strain sequencing project: providing services to taxonomists for standard genome sequencing and annotation.</title>
        <authorList>
            <consortium name="The Broad Institute Genomics Platform"/>
            <consortium name="The Broad Institute Genome Sequencing Center for Infectious Disease"/>
            <person name="Wu L."/>
            <person name="Ma J."/>
        </authorList>
    </citation>
    <scope>NUCLEOTIDE SEQUENCE [LARGE SCALE GENOMIC DNA]</scope>
    <source>
        <strain evidence="2">JCM 4376</strain>
    </source>
</reference>
<dbReference type="EMBL" id="BMTF01000009">
    <property type="protein sequence ID" value="GGV85406.1"/>
    <property type="molecule type" value="Genomic_DNA"/>
</dbReference>